<name>A0AAF5DG95_STRER</name>
<dbReference type="AlphaFoldDB" id="A0AAF5DG95"/>
<organism evidence="2 3">
    <name type="scientific">Strongyloides stercoralis</name>
    <name type="common">Threadworm</name>
    <dbReference type="NCBI Taxonomy" id="6248"/>
    <lineage>
        <taxon>Eukaryota</taxon>
        <taxon>Metazoa</taxon>
        <taxon>Ecdysozoa</taxon>
        <taxon>Nematoda</taxon>
        <taxon>Chromadorea</taxon>
        <taxon>Rhabditida</taxon>
        <taxon>Tylenchina</taxon>
        <taxon>Panagrolaimomorpha</taxon>
        <taxon>Strongyloidoidea</taxon>
        <taxon>Strongyloididae</taxon>
        <taxon>Strongyloides</taxon>
    </lineage>
</organism>
<evidence type="ECO:0000313" key="2">
    <source>
        <dbReference type="Proteomes" id="UP000035681"/>
    </source>
</evidence>
<reference evidence="3" key="1">
    <citation type="submission" date="2024-02" db="UniProtKB">
        <authorList>
            <consortium name="WormBaseParasite"/>
        </authorList>
    </citation>
    <scope>IDENTIFICATION</scope>
</reference>
<feature type="compositionally biased region" description="Low complexity" evidence="1">
    <location>
        <begin position="353"/>
        <end position="369"/>
    </location>
</feature>
<proteinExistence type="predicted"/>
<evidence type="ECO:0000313" key="3">
    <source>
        <dbReference type="WBParaSite" id="TCONS_00012178.p1"/>
    </source>
</evidence>
<dbReference type="Proteomes" id="UP000035681">
    <property type="component" value="Unplaced"/>
</dbReference>
<sequence length="515" mass="59883">KESIEYIEKKMKLKYSYSNYLSSESNGAWMTERIDELDVDFNREINTAYTIFRKDSQLKSNKDLEKLAATMNSVFFGPPAERRNAGVSNKNDVTNQFIGTLSGEDFILSAKNISYPNNISCKERLLSYIEELEEAYESHCLNIQKKILLILRSERDEIKCCIKNNDVMIKIPPTPIKGKNISQIDVMEDKITKREECIKQQTSLCKSENNFNSKTNIYIQKDYSETDVDKNNNDNIDNTYSNSKLNTVSNFGRKRRSTTVERGMCLDSQKETLFQAELRRKLLLDEKVKRIKLEREEKIKQVQEKLRQQIISAKNSRNKLLLNKDDPETSKETKLSFLMQKNARNISKEQHNTKNNFENSNNKPINLVNSKKSNTISKNKYDRKRKSIMTEEVHISSPPLKSRRYLKANDNMVEKKNKPTRSRYINTNTNDISPIKATEEDIDNESYKIENISDCETTDDENNPLGIVPKWAQFENLKSSLTYQSEKFTSLTQTEAIFGKFCFLKLHLPSNESRI</sequence>
<feature type="region of interest" description="Disordered" evidence="1">
    <location>
        <begin position="348"/>
        <end position="369"/>
    </location>
</feature>
<keyword evidence="2" id="KW-1185">Reference proteome</keyword>
<protein>
    <submittedName>
        <fullName evidence="3">INCENP_ARK-bind domain-containing protein</fullName>
    </submittedName>
</protein>
<accession>A0AAF5DG95</accession>
<evidence type="ECO:0000256" key="1">
    <source>
        <dbReference type="SAM" id="MobiDB-lite"/>
    </source>
</evidence>
<dbReference type="WBParaSite" id="TCONS_00012178.p1">
    <property type="protein sequence ID" value="TCONS_00012178.p1"/>
    <property type="gene ID" value="XLOC_007622"/>
</dbReference>